<name>A0A1V2R559_9GAMM</name>
<proteinExistence type="predicted"/>
<dbReference type="Proteomes" id="UP000189286">
    <property type="component" value="Unassembled WGS sequence"/>
</dbReference>
<protein>
    <submittedName>
        <fullName evidence="2">Uncharacterized protein</fullName>
    </submittedName>
</protein>
<dbReference type="AlphaFoldDB" id="A0A1V2R559"/>
<reference evidence="3" key="1">
    <citation type="submission" date="2016-11" db="EMBL/GenBank/DDBJ databases">
        <authorList>
            <person name="Panda P."/>
            <person name="Visnovsky S."/>
            <person name="Pitman A."/>
        </authorList>
    </citation>
    <scope>NUCLEOTIDE SEQUENCE [LARGE SCALE GENOMIC DNA]</scope>
    <source>
        <strain evidence="3">ICMP 9972</strain>
    </source>
</reference>
<comment type="caution">
    <text evidence="2">The sequence shown here is derived from an EMBL/GenBank/DDBJ whole genome shotgun (WGS) entry which is preliminary data.</text>
</comment>
<organism evidence="2 3">
    <name type="scientific">Pectobacterium actinidiae</name>
    <dbReference type="NCBI Taxonomy" id="1507808"/>
    <lineage>
        <taxon>Bacteria</taxon>
        <taxon>Pseudomonadati</taxon>
        <taxon>Pseudomonadota</taxon>
        <taxon>Gammaproteobacteria</taxon>
        <taxon>Enterobacterales</taxon>
        <taxon>Pectobacteriaceae</taxon>
        <taxon>Pectobacterium</taxon>
    </lineage>
</organism>
<gene>
    <name evidence="2" type="ORF">BSK71_07815</name>
</gene>
<dbReference type="EMBL" id="MPUJ01000004">
    <property type="protein sequence ID" value="ONK07577.1"/>
    <property type="molecule type" value="Genomic_DNA"/>
</dbReference>
<sequence>MLRDATLSQATQQADQLCVLLLLLEQTHERLSEVDMATALGLARDLSANPALWLLDEQQKQSRCREGDTPEKTEVPRG</sequence>
<dbReference type="RefSeq" id="WP_039357614.1">
    <property type="nucleotide sequence ID" value="NZ_JRMH01000001.1"/>
</dbReference>
<accession>A0A1V2R559</accession>
<dbReference type="OrthoDB" id="9928159at2"/>
<feature type="region of interest" description="Disordered" evidence="1">
    <location>
        <begin position="59"/>
        <end position="78"/>
    </location>
</feature>
<evidence type="ECO:0000313" key="2">
    <source>
        <dbReference type="EMBL" id="ONK07577.1"/>
    </source>
</evidence>
<evidence type="ECO:0000256" key="1">
    <source>
        <dbReference type="SAM" id="MobiDB-lite"/>
    </source>
</evidence>
<evidence type="ECO:0000313" key="3">
    <source>
        <dbReference type="Proteomes" id="UP000189286"/>
    </source>
</evidence>